<protein>
    <submittedName>
        <fullName evidence="4">DNA methyltransferase</fullName>
    </submittedName>
</protein>
<keyword evidence="1 4" id="KW-0489">Methyltransferase</keyword>
<dbReference type="GO" id="GO:0003677">
    <property type="term" value="F:DNA binding"/>
    <property type="evidence" value="ECO:0007669"/>
    <property type="project" value="InterPro"/>
</dbReference>
<accession>A0A9X3QYY6</accession>
<feature type="domain" description="Ribosomal RNA large subunit methyltransferase K/L-like methyltransferase" evidence="3">
    <location>
        <begin position="95"/>
        <end position="140"/>
    </location>
</feature>
<dbReference type="EMBL" id="JAPZLR010000006">
    <property type="protein sequence ID" value="MCZ7938016.1"/>
    <property type="molecule type" value="Genomic_DNA"/>
</dbReference>
<dbReference type="GO" id="GO:0005737">
    <property type="term" value="C:cytoplasm"/>
    <property type="evidence" value="ECO:0007669"/>
    <property type="project" value="TreeGrafter"/>
</dbReference>
<evidence type="ECO:0000259" key="3">
    <source>
        <dbReference type="Pfam" id="PF01170"/>
    </source>
</evidence>
<evidence type="ECO:0000256" key="2">
    <source>
        <dbReference type="ARBA" id="ARBA00022679"/>
    </source>
</evidence>
<dbReference type="InterPro" id="IPR029063">
    <property type="entry name" value="SAM-dependent_MTases_sf"/>
</dbReference>
<proteinExistence type="predicted"/>
<evidence type="ECO:0000256" key="1">
    <source>
        <dbReference type="ARBA" id="ARBA00022603"/>
    </source>
</evidence>
<comment type="caution">
    <text evidence="4">The sequence shown here is derived from an EMBL/GenBank/DDBJ whole genome shotgun (WGS) entry which is preliminary data.</text>
</comment>
<gene>
    <name evidence="4" type="ORF">O9X88_10705</name>
</gene>
<dbReference type="PANTHER" id="PTHR13370">
    <property type="entry name" value="RNA METHYLASE-RELATED"/>
    <property type="match status" value="1"/>
</dbReference>
<dbReference type="SUPFAM" id="SSF53335">
    <property type="entry name" value="S-adenosyl-L-methionine-dependent methyltransferases"/>
    <property type="match status" value="1"/>
</dbReference>
<organism evidence="4 5">
    <name type="scientific">Agrobacterium salinitolerans</name>
    <dbReference type="NCBI Taxonomy" id="1183413"/>
    <lineage>
        <taxon>Bacteria</taxon>
        <taxon>Pseudomonadati</taxon>
        <taxon>Pseudomonadota</taxon>
        <taxon>Alphaproteobacteria</taxon>
        <taxon>Hyphomicrobiales</taxon>
        <taxon>Rhizobiaceae</taxon>
        <taxon>Rhizobium/Agrobacterium group</taxon>
        <taxon>Agrobacterium</taxon>
    </lineage>
</organism>
<dbReference type="InterPro" id="IPR001091">
    <property type="entry name" value="RM_Methyltransferase"/>
</dbReference>
<name>A0A9X3QYY6_9HYPH</name>
<dbReference type="AlphaFoldDB" id="A0A9X3QYY6"/>
<evidence type="ECO:0000313" key="5">
    <source>
        <dbReference type="Proteomes" id="UP001151018"/>
    </source>
</evidence>
<dbReference type="RefSeq" id="WP_269834913.1">
    <property type="nucleotide sequence ID" value="NZ_JAPZLR010000006.1"/>
</dbReference>
<dbReference type="Gene3D" id="3.40.50.150">
    <property type="entry name" value="Vaccinia Virus protein VP39"/>
    <property type="match status" value="1"/>
</dbReference>
<reference evidence="4" key="1">
    <citation type="submission" date="2022-12" db="EMBL/GenBank/DDBJ databases">
        <title>Draft genome sequences of 22 rhizogenic Agrobacterium biovar 1 strains, the causative agent of hairy root disease.</title>
        <authorList>
            <person name="Kim N."/>
            <person name="Vargas P."/>
            <person name="Rediers H."/>
        </authorList>
    </citation>
    <scope>NUCLEOTIDE SEQUENCE</scope>
    <source>
        <strain evidence="4">ST15.13.006</strain>
    </source>
</reference>
<dbReference type="GO" id="GO:0032259">
    <property type="term" value="P:methylation"/>
    <property type="evidence" value="ECO:0007669"/>
    <property type="project" value="UniProtKB-KW"/>
</dbReference>
<sequence>MKLEWSSYKHFPYERELAFREARSLVGSNLTLADDGSVIANGGSVSSAQLLTYFSCVSDGSESYDTVQKRLEKSASFKERRQSTRYSVHGLHEYRGKFNPQVCRALMNILGVSPGSLLLDPFCGSGTTLVEAAHRGVRAVGTDLNPLAVYIANAKLAALTTPAKRLLEGLERIVTRSHQVSPAHDASGRMEYLRSWFEPEHLAEIEKTKISIEDEAENKSFYLVIASNLIREFSLQDPADLRIRRRPSANTAEKFITIFQKSAIEAIRKLEAAQGVVGTDLSVGQALYKDNRNLSEAEIGGAADIAITSPPYATALPYIDTQRLSLVWLGLLDPKQIGVVESDLTGSREMRSQEKKCAIEALENNSDSLPGNEWEFCLSLKNALTSKDGFRRQAVPSLLYRYFLQMRKMFESTSKCLKAGAPFALIVGHNHTVLGGKRFDIDTPAHLVSLANSVGWTTSEVTPLQAYQRFGLHASNAVQAETLIVVRNGLPLR</sequence>
<keyword evidence="2" id="KW-0808">Transferase</keyword>
<dbReference type="Proteomes" id="UP001151018">
    <property type="component" value="Unassembled WGS sequence"/>
</dbReference>
<dbReference type="GO" id="GO:0008170">
    <property type="term" value="F:N-methyltransferase activity"/>
    <property type="evidence" value="ECO:0007669"/>
    <property type="project" value="InterPro"/>
</dbReference>
<dbReference type="PANTHER" id="PTHR13370:SF3">
    <property type="entry name" value="TRNA (GUANINE(10)-N2)-METHYLTRANSFERASE HOMOLOG"/>
    <property type="match status" value="1"/>
</dbReference>
<dbReference type="PRINTS" id="PR00508">
    <property type="entry name" value="S21N4MTFRASE"/>
</dbReference>
<dbReference type="Pfam" id="PF01170">
    <property type="entry name" value="UPF0020"/>
    <property type="match status" value="1"/>
</dbReference>
<evidence type="ECO:0000313" key="4">
    <source>
        <dbReference type="EMBL" id="MCZ7938016.1"/>
    </source>
</evidence>
<dbReference type="InterPro" id="IPR000241">
    <property type="entry name" value="RlmKL-like_Mtase"/>
</dbReference>